<dbReference type="SMART" id="SM00347">
    <property type="entry name" value="HTH_MARR"/>
    <property type="match status" value="1"/>
</dbReference>
<dbReference type="InterPro" id="IPR036390">
    <property type="entry name" value="WH_DNA-bd_sf"/>
</dbReference>
<dbReference type="InterPro" id="IPR036388">
    <property type="entry name" value="WH-like_DNA-bd_sf"/>
</dbReference>
<evidence type="ECO:0000256" key="2">
    <source>
        <dbReference type="ARBA" id="ARBA00023125"/>
    </source>
</evidence>
<dbReference type="PROSITE" id="PS50995">
    <property type="entry name" value="HTH_MARR_2"/>
    <property type="match status" value="1"/>
</dbReference>
<name>A0A3N0I206_9FIRM</name>
<accession>A0A3N0I206</accession>
<keyword evidence="1" id="KW-0805">Transcription regulation</keyword>
<dbReference type="AlphaFoldDB" id="A0A3N0I206"/>
<dbReference type="Gene3D" id="1.10.10.10">
    <property type="entry name" value="Winged helix-like DNA-binding domain superfamily/Winged helix DNA-binding domain"/>
    <property type="match status" value="1"/>
</dbReference>
<protein>
    <submittedName>
        <fullName evidence="5">MarR family transcriptional regulator</fullName>
    </submittedName>
</protein>
<dbReference type="EMBL" id="RJQC01000001">
    <property type="protein sequence ID" value="RNM31059.1"/>
    <property type="molecule type" value="Genomic_DNA"/>
</dbReference>
<feature type="domain" description="HTH marR-type" evidence="4">
    <location>
        <begin position="1"/>
        <end position="136"/>
    </location>
</feature>
<keyword evidence="2" id="KW-0238">DNA-binding</keyword>
<dbReference type="SUPFAM" id="SSF46785">
    <property type="entry name" value="Winged helix' DNA-binding domain"/>
    <property type="match status" value="1"/>
</dbReference>
<dbReference type="PANTHER" id="PTHR42756">
    <property type="entry name" value="TRANSCRIPTIONAL REGULATOR, MARR"/>
    <property type="match status" value="1"/>
</dbReference>
<dbReference type="CDD" id="cd00090">
    <property type="entry name" value="HTH_ARSR"/>
    <property type="match status" value="1"/>
</dbReference>
<comment type="caution">
    <text evidence="5">The sequence shown here is derived from an EMBL/GenBank/DDBJ whole genome shotgun (WGS) entry which is preliminary data.</text>
</comment>
<keyword evidence="6" id="KW-1185">Reference proteome</keyword>
<evidence type="ECO:0000259" key="4">
    <source>
        <dbReference type="PROSITE" id="PS50995"/>
    </source>
</evidence>
<dbReference type="RefSeq" id="WP_128519240.1">
    <property type="nucleotide sequence ID" value="NZ_RJQC01000001.1"/>
</dbReference>
<dbReference type="GO" id="GO:0003677">
    <property type="term" value="F:DNA binding"/>
    <property type="evidence" value="ECO:0007669"/>
    <property type="project" value="UniProtKB-KW"/>
</dbReference>
<evidence type="ECO:0000256" key="1">
    <source>
        <dbReference type="ARBA" id="ARBA00023015"/>
    </source>
</evidence>
<gene>
    <name evidence="5" type="ORF">EDX97_00350</name>
</gene>
<dbReference type="InterPro" id="IPR000835">
    <property type="entry name" value="HTH_MarR-typ"/>
</dbReference>
<dbReference type="InterPro" id="IPR011991">
    <property type="entry name" value="ArsR-like_HTH"/>
</dbReference>
<dbReference type="Pfam" id="PF12802">
    <property type="entry name" value="MarR_2"/>
    <property type="match status" value="1"/>
</dbReference>
<keyword evidence="3" id="KW-0804">Transcription</keyword>
<dbReference type="GO" id="GO:0003700">
    <property type="term" value="F:DNA-binding transcription factor activity"/>
    <property type="evidence" value="ECO:0007669"/>
    <property type="project" value="InterPro"/>
</dbReference>
<dbReference type="OrthoDB" id="1930633at2"/>
<sequence>MEEFETFVFIISKIHFLIQKIKNDEMKKYGLHGSDAVFLFALYHHHPDGLTSKELTQICNVDKAAVSRGLKELSNKGMIIREKNDQKVYRLKYTLTEDGMQIAKRVYEKIQSAMDLAGENMDNPDAFNAYLQIMYENLVAFIGDTKNEMG</sequence>
<evidence type="ECO:0000313" key="6">
    <source>
        <dbReference type="Proteomes" id="UP000276568"/>
    </source>
</evidence>
<reference evidence="5 6" key="1">
    <citation type="submission" date="2018-11" db="EMBL/GenBank/DDBJ databases">
        <title>Clostridium sp. nov., a member of the family Erysipelotrichaceae isolated from pig faeces.</title>
        <authorList>
            <person name="Chang Y.-H."/>
        </authorList>
    </citation>
    <scope>NUCLEOTIDE SEQUENCE [LARGE SCALE GENOMIC DNA]</scope>
    <source>
        <strain evidence="5 6">YH-panp20</strain>
    </source>
</reference>
<dbReference type="Proteomes" id="UP000276568">
    <property type="component" value="Unassembled WGS sequence"/>
</dbReference>
<dbReference type="PANTHER" id="PTHR42756:SF1">
    <property type="entry name" value="TRANSCRIPTIONAL REPRESSOR OF EMRAB OPERON"/>
    <property type="match status" value="1"/>
</dbReference>
<evidence type="ECO:0000256" key="3">
    <source>
        <dbReference type="ARBA" id="ARBA00023163"/>
    </source>
</evidence>
<proteinExistence type="predicted"/>
<organism evidence="5 6">
    <name type="scientific">Absicoccus porci</name>
    <dbReference type="NCBI Taxonomy" id="2486576"/>
    <lineage>
        <taxon>Bacteria</taxon>
        <taxon>Bacillati</taxon>
        <taxon>Bacillota</taxon>
        <taxon>Erysipelotrichia</taxon>
        <taxon>Erysipelotrichales</taxon>
        <taxon>Erysipelotrichaceae</taxon>
        <taxon>Absicoccus</taxon>
    </lineage>
</organism>
<evidence type="ECO:0000313" key="5">
    <source>
        <dbReference type="EMBL" id="RNM31059.1"/>
    </source>
</evidence>